<dbReference type="Proteomes" id="UP000005737">
    <property type="component" value="Unassembled WGS sequence"/>
</dbReference>
<keyword evidence="1" id="KW-0812">Transmembrane</keyword>
<keyword evidence="1" id="KW-1133">Transmembrane helix</keyword>
<evidence type="ECO:0000313" key="3">
    <source>
        <dbReference type="Proteomes" id="UP000005737"/>
    </source>
</evidence>
<dbReference type="RefSeq" id="WP_002772859.1">
    <property type="nucleotide sequence ID" value="NZ_JH597773.1"/>
</dbReference>
<evidence type="ECO:0000256" key="1">
    <source>
        <dbReference type="SAM" id="Phobius"/>
    </source>
</evidence>
<proteinExistence type="predicted"/>
<evidence type="ECO:0008006" key="4">
    <source>
        <dbReference type="Google" id="ProtNLM"/>
    </source>
</evidence>
<sequence length="251" mass="25809">MSLIADDQNSSDRELAGLLSSSGHRRIKSDRPDAHLRCSLLGATGSMQGKEKAMTDRSTLKTFKQGLVKGLGIGAGVSIALVTTTLFAAAAAMKVFSAGEVISAADLNRNFTMAAPEGAVMAFYLGSCPDGWTPADGSPGTPDLRGRFIRGLNDFGSGAATVDPQGTRALGSVQTDAFQGHKHNVLLTAGAVDGNGGNPFSGLAAPTALASVGLSQLGETGTPLDAFYGLPRIANETRPVNVGLIYCVRKN</sequence>
<feature type="transmembrane region" description="Helical" evidence="1">
    <location>
        <begin position="71"/>
        <end position="93"/>
    </location>
</feature>
<evidence type="ECO:0000313" key="2">
    <source>
        <dbReference type="EMBL" id="EHQ07129.1"/>
    </source>
</evidence>
<reference evidence="2 3" key="1">
    <citation type="submission" date="2011-10" db="EMBL/GenBank/DDBJ databases">
        <title>The Improved High-Quality Draft genome of Leptonema illini DSM 21528.</title>
        <authorList>
            <consortium name="US DOE Joint Genome Institute (JGI-PGF)"/>
            <person name="Lucas S."/>
            <person name="Copeland A."/>
            <person name="Lapidus A."/>
            <person name="Glavina del Rio T."/>
            <person name="Dalin E."/>
            <person name="Tice H."/>
            <person name="Bruce D."/>
            <person name="Goodwin L."/>
            <person name="Pitluck S."/>
            <person name="Peters L."/>
            <person name="Mikhailova N."/>
            <person name="Held B."/>
            <person name="Kyrpides N."/>
            <person name="Mavromatis K."/>
            <person name="Ivanova N."/>
            <person name="Markowitz V."/>
            <person name="Cheng J.-F."/>
            <person name="Hugenholtz P."/>
            <person name="Woyke T."/>
            <person name="Wu D."/>
            <person name="Gronow S."/>
            <person name="Wellnitz S."/>
            <person name="Brambilla E.-M."/>
            <person name="Klenk H.-P."/>
            <person name="Eisen J.A."/>
        </authorList>
    </citation>
    <scope>NUCLEOTIDE SEQUENCE [LARGE SCALE GENOMIC DNA]</scope>
    <source>
        <strain evidence="2 3">DSM 21528</strain>
    </source>
</reference>
<keyword evidence="1" id="KW-0472">Membrane</keyword>
<protein>
    <recommendedName>
        <fullName evidence="4">Tail Collar domain protein</fullName>
    </recommendedName>
</protein>
<dbReference type="EMBL" id="JH597773">
    <property type="protein sequence ID" value="EHQ07129.1"/>
    <property type="molecule type" value="Genomic_DNA"/>
</dbReference>
<dbReference type="SUPFAM" id="SSF88874">
    <property type="entry name" value="Receptor-binding domain of short tail fibre protein gp12"/>
    <property type="match status" value="1"/>
</dbReference>
<name>H2CJH2_9LEPT</name>
<keyword evidence="3" id="KW-1185">Reference proteome</keyword>
<gene>
    <name evidence="2" type="ORF">Lepil_2454</name>
</gene>
<organism evidence="2 3">
    <name type="scientific">Leptonema illini DSM 21528</name>
    <dbReference type="NCBI Taxonomy" id="929563"/>
    <lineage>
        <taxon>Bacteria</taxon>
        <taxon>Pseudomonadati</taxon>
        <taxon>Spirochaetota</taxon>
        <taxon>Spirochaetia</taxon>
        <taxon>Leptospirales</taxon>
        <taxon>Leptospiraceae</taxon>
        <taxon>Leptonema</taxon>
    </lineage>
</organism>
<dbReference type="STRING" id="183.GCA_002009735_03259"/>
<dbReference type="AlphaFoldDB" id="H2CJH2"/>
<dbReference type="HOGENOM" id="CLU_1359012_0_0_12"/>
<accession>H2CJH2</accession>